<gene>
    <name evidence="2" type="ORF">TeGR_g4351</name>
</gene>
<name>A0ABQ6M749_9STRA</name>
<proteinExistence type="predicted"/>
<evidence type="ECO:0000313" key="3">
    <source>
        <dbReference type="Proteomes" id="UP001165060"/>
    </source>
</evidence>
<dbReference type="EMBL" id="BRYB01003796">
    <property type="protein sequence ID" value="GMI20775.1"/>
    <property type="molecule type" value="Genomic_DNA"/>
</dbReference>
<protein>
    <submittedName>
        <fullName evidence="2">Uncharacterized protein</fullName>
    </submittedName>
</protein>
<accession>A0ABQ6M749</accession>
<keyword evidence="3" id="KW-1185">Reference proteome</keyword>
<feature type="compositionally biased region" description="Low complexity" evidence="1">
    <location>
        <begin position="27"/>
        <end position="48"/>
    </location>
</feature>
<evidence type="ECO:0000256" key="1">
    <source>
        <dbReference type="SAM" id="MobiDB-lite"/>
    </source>
</evidence>
<feature type="compositionally biased region" description="Basic residues" evidence="1">
    <location>
        <begin position="17"/>
        <end position="26"/>
    </location>
</feature>
<evidence type="ECO:0000313" key="2">
    <source>
        <dbReference type="EMBL" id="GMI20775.1"/>
    </source>
</evidence>
<sequence>MGLTFKDGSSAGDYKKKASKKKKSSKSKSSSSSSSSAPTAASSSDPAAPVKQKGRGHIHPSGTVVTGMDTEFMQDLATGDALLVQNPNTLKDEMRIVQFIVSNTSLSVSSAFAFTTSSSVKYWFIKSPKKAKTKEEIEREKNEEFGRGIDAASGASKGTSVEVRVNNGHGGYKLIQQTVAEGTTREDMLYLRTSKKSDKFC</sequence>
<dbReference type="Proteomes" id="UP001165060">
    <property type="component" value="Unassembled WGS sequence"/>
</dbReference>
<reference evidence="2 3" key="1">
    <citation type="journal article" date="2023" name="Commun. Biol.">
        <title>Genome analysis of Parmales, the sister group of diatoms, reveals the evolutionary specialization of diatoms from phago-mixotrophs to photoautotrophs.</title>
        <authorList>
            <person name="Ban H."/>
            <person name="Sato S."/>
            <person name="Yoshikawa S."/>
            <person name="Yamada K."/>
            <person name="Nakamura Y."/>
            <person name="Ichinomiya M."/>
            <person name="Sato N."/>
            <person name="Blanc-Mathieu R."/>
            <person name="Endo H."/>
            <person name="Kuwata A."/>
            <person name="Ogata H."/>
        </authorList>
    </citation>
    <scope>NUCLEOTIDE SEQUENCE [LARGE SCALE GENOMIC DNA]</scope>
</reference>
<feature type="region of interest" description="Disordered" evidence="1">
    <location>
        <begin position="1"/>
        <end position="65"/>
    </location>
</feature>
<comment type="caution">
    <text evidence="2">The sequence shown here is derived from an EMBL/GenBank/DDBJ whole genome shotgun (WGS) entry which is preliminary data.</text>
</comment>
<organism evidence="2 3">
    <name type="scientific">Tetraparma gracilis</name>
    <dbReference type="NCBI Taxonomy" id="2962635"/>
    <lineage>
        <taxon>Eukaryota</taxon>
        <taxon>Sar</taxon>
        <taxon>Stramenopiles</taxon>
        <taxon>Ochrophyta</taxon>
        <taxon>Bolidophyceae</taxon>
        <taxon>Parmales</taxon>
        <taxon>Triparmaceae</taxon>
        <taxon>Tetraparma</taxon>
    </lineage>
</organism>